<gene>
    <name evidence="1" type="ORF">S12H4_20885</name>
</gene>
<evidence type="ECO:0000313" key="1">
    <source>
        <dbReference type="EMBL" id="GAI78917.1"/>
    </source>
</evidence>
<name>X1RDV6_9ZZZZ</name>
<reference evidence="1" key="1">
    <citation type="journal article" date="2014" name="Front. Microbiol.">
        <title>High frequency of phylogenetically diverse reductive dehalogenase-homologous genes in deep subseafloor sedimentary metagenomes.</title>
        <authorList>
            <person name="Kawai M."/>
            <person name="Futagami T."/>
            <person name="Toyoda A."/>
            <person name="Takaki Y."/>
            <person name="Nishi S."/>
            <person name="Hori S."/>
            <person name="Arai W."/>
            <person name="Tsubouchi T."/>
            <person name="Morono Y."/>
            <person name="Uchiyama I."/>
            <person name="Ito T."/>
            <person name="Fujiyama A."/>
            <person name="Inagaki F."/>
            <person name="Takami H."/>
        </authorList>
    </citation>
    <scope>NUCLEOTIDE SEQUENCE</scope>
    <source>
        <strain evidence="1">Expedition CK06-06</strain>
    </source>
</reference>
<accession>X1RDV6</accession>
<sequence>MVMVFDKRGEQIPEYQGQYEKVKESILADALPDTIFALGFTDAGELREVPREEW</sequence>
<protein>
    <submittedName>
        <fullName evidence="1">Uncharacterized protein</fullName>
    </submittedName>
</protein>
<dbReference type="AlphaFoldDB" id="X1RDV6"/>
<proteinExistence type="predicted"/>
<comment type="caution">
    <text evidence="1">The sequence shown here is derived from an EMBL/GenBank/DDBJ whole genome shotgun (WGS) entry which is preliminary data.</text>
</comment>
<organism evidence="1">
    <name type="scientific">marine sediment metagenome</name>
    <dbReference type="NCBI Taxonomy" id="412755"/>
    <lineage>
        <taxon>unclassified sequences</taxon>
        <taxon>metagenomes</taxon>
        <taxon>ecological metagenomes</taxon>
    </lineage>
</organism>
<dbReference type="EMBL" id="BARW01010653">
    <property type="protein sequence ID" value="GAI78917.1"/>
    <property type="molecule type" value="Genomic_DNA"/>
</dbReference>